<evidence type="ECO:0000313" key="4">
    <source>
        <dbReference type="Proteomes" id="UP001153636"/>
    </source>
</evidence>
<dbReference type="EMBL" id="OV651819">
    <property type="protein sequence ID" value="CAH1112939.1"/>
    <property type="molecule type" value="Genomic_DNA"/>
</dbReference>
<evidence type="ECO:0000259" key="2">
    <source>
        <dbReference type="Pfam" id="PF04937"/>
    </source>
</evidence>
<evidence type="ECO:0000313" key="3">
    <source>
        <dbReference type="EMBL" id="CAH1112939.1"/>
    </source>
</evidence>
<dbReference type="SUPFAM" id="SSF53098">
    <property type="entry name" value="Ribonuclease H-like"/>
    <property type="match status" value="1"/>
</dbReference>
<dbReference type="Pfam" id="PF04937">
    <property type="entry name" value="DUF659"/>
    <property type="match status" value="1"/>
</dbReference>
<dbReference type="InterPro" id="IPR007021">
    <property type="entry name" value="DUF659"/>
</dbReference>
<feature type="domain" description="DUF659" evidence="2">
    <location>
        <begin position="197"/>
        <end position="266"/>
    </location>
</feature>
<dbReference type="AlphaFoldDB" id="A0A9P0GGM9"/>
<dbReference type="Proteomes" id="UP001153636">
    <property type="component" value="Chromosome 7"/>
</dbReference>
<organism evidence="3 4">
    <name type="scientific">Psylliodes chrysocephalus</name>
    <dbReference type="NCBI Taxonomy" id="3402493"/>
    <lineage>
        <taxon>Eukaryota</taxon>
        <taxon>Metazoa</taxon>
        <taxon>Ecdysozoa</taxon>
        <taxon>Arthropoda</taxon>
        <taxon>Hexapoda</taxon>
        <taxon>Insecta</taxon>
        <taxon>Pterygota</taxon>
        <taxon>Neoptera</taxon>
        <taxon>Endopterygota</taxon>
        <taxon>Coleoptera</taxon>
        <taxon>Polyphaga</taxon>
        <taxon>Cucujiformia</taxon>
        <taxon>Chrysomeloidea</taxon>
        <taxon>Chrysomelidae</taxon>
        <taxon>Galerucinae</taxon>
        <taxon>Alticini</taxon>
        <taxon>Psylliodes</taxon>
    </lineage>
</organism>
<name>A0A9P0GGM9_9CUCU</name>
<proteinExistence type="predicted"/>
<reference evidence="3" key="1">
    <citation type="submission" date="2022-01" db="EMBL/GenBank/DDBJ databases">
        <authorList>
            <person name="King R."/>
        </authorList>
    </citation>
    <scope>NUCLEOTIDE SEQUENCE</scope>
</reference>
<dbReference type="InterPro" id="IPR012337">
    <property type="entry name" value="RNaseH-like_sf"/>
</dbReference>
<feature type="compositionally biased region" description="Basic and acidic residues" evidence="1">
    <location>
        <begin position="165"/>
        <end position="179"/>
    </location>
</feature>
<dbReference type="OrthoDB" id="6777723at2759"/>
<evidence type="ECO:0000256" key="1">
    <source>
        <dbReference type="SAM" id="MobiDB-lite"/>
    </source>
</evidence>
<sequence length="282" mass="31930">MAHEREHRYSFSDTEEENLSNDLLDLKKVVSQIVDNYCSEFINQPAVIPEVKEYEKTLQSEDMAKVTAISFNLHNLNLRKFSPSPVMNFSSHSNSPAHNFFSDFYNGSDRANSSDLNDNTNAYLPIATDFAGIVPELRNSAEEELSDAHHDSELADAPSSSSSEGSKEETIQEQTDRKSSSVIEECPPQQTRLSLKKQYMAEKVEEVLIEIGPENFIILVTDNASAMVKARNIMHEKYKHISVYGCVAHTLNLLIEDIYKMRYVDDNKLALKSQMIKGLIKE</sequence>
<gene>
    <name evidence="3" type="ORF">PSYICH_LOCUS13797</name>
</gene>
<protein>
    <recommendedName>
        <fullName evidence="2">DUF659 domain-containing protein</fullName>
    </recommendedName>
</protein>
<accession>A0A9P0GGM9</accession>
<keyword evidence="4" id="KW-1185">Reference proteome</keyword>
<feature type="region of interest" description="Disordered" evidence="1">
    <location>
        <begin position="140"/>
        <end position="187"/>
    </location>
</feature>